<keyword evidence="2" id="KW-0472">Membrane</keyword>
<gene>
    <name evidence="4" type="ORF">AKJ08_1785</name>
</gene>
<evidence type="ECO:0000313" key="5">
    <source>
        <dbReference type="Proteomes" id="UP000055590"/>
    </source>
</evidence>
<dbReference type="Gene3D" id="3.40.50.1460">
    <property type="match status" value="1"/>
</dbReference>
<feature type="compositionally biased region" description="Gly residues" evidence="1">
    <location>
        <begin position="17"/>
        <end position="27"/>
    </location>
</feature>
<feature type="domain" description="Peptidase C14 caspase" evidence="3">
    <location>
        <begin position="60"/>
        <end position="284"/>
    </location>
</feature>
<dbReference type="STRING" id="1391653.AKJ08_1785"/>
<dbReference type="Proteomes" id="UP000055590">
    <property type="component" value="Chromosome"/>
</dbReference>
<evidence type="ECO:0000256" key="2">
    <source>
        <dbReference type="SAM" id="Phobius"/>
    </source>
</evidence>
<dbReference type="RefSeq" id="WP_050725713.1">
    <property type="nucleotide sequence ID" value="NZ_CP012332.1"/>
</dbReference>
<dbReference type="GO" id="GO:0006508">
    <property type="term" value="P:proteolysis"/>
    <property type="evidence" value="ECO:0007669"/>
    <property type="project" value="InterPro"/>
</dbReference>
<dbReference type="InterPro" id="IPR011600">
    <property type="entry name" value="Pept_C14_caspase"/>
</dbReference>
<keyword evidence="5" id="KW-1185">Reference proteome</keyword>
<sequence>MAHRARDPEGREMIGDSGIGPPGAGGPLPARGGGRALALLPSAILGLALLALASPALAATRMAVIVGANAAVDGRRALRYAHDDAQSLARTLVEVAGFSPSDVETFLDARPEEILRALDRRLAALGATSGETLLLFYFSGHADGAALYSGGRPLPLAELKRRLSDPRAAVRVGIVDACNGGAWTGAKGLRPAPDFEVEAPLVLGSEGSVLLAASSGLDDAHESEALGGSFFTHHLVAALRGAADRNGRGEVTLHEAFDYAQLLTVRDSALATGQPQRPSFEVNLRGRRDLTLARIEGSPNQVALLQEEGPLQLIRLDTGLQVLELPPGRRRVVAALPAGRYLVRRRTEAGTFARELDLKAGARLELREDQLHAVGREPLASKGAAEPPPSTLSPGQWALQLAMGRTLSSARYTGNADAELGGFVGLRVGLTDRVELAPLPVAVSWRLGRPGAFEAILHTRLGPAYTSDGLYWLPMLGSQARLYLGNRSSLMLGLEAGTVAVDPRAASSAFRRWQWAVRGGWILRLSERVSLAAGAGLIDRLDPATPLFARSIDSSDRPQVELGSSLNLGASPLPLASVELLDDVFVDGYASVRLGLDGSVHEAFQGGLTWKF</sequence>
<feature type="transmembrane region" description="Helical" evidence="2">
    <location>
        <begin position="37"/>
        <end position="58"/>
    </location>
</feature>
<dbReference type="Pfam" id="PF00656">
    <property type="entry name" value="Peptidase_C14"/>
    <property type="match status" value="1"/>
</dbReference>
<keyword evidence="2" id="KW-0812">Transmembrane</keyword>
<reference evidence="4 5" key="1">
    <citation type="submission" date="2015-08" db="EMBL/GenBank/DDBJ databases">
        <authorList>
            <person name="Babu N.S."/>
            <person name="Beckwith C.J."/>
            <person name="Beseler K.G."/>
            <person name="Brison A."/>
            <person name="Carone J.V."/>
            <person name="Caskin T.P."/>
            <person name="Diamond M."/>
            <person name="Durham M.E."/>
            <person name="Foxe J.M."/>
            <person name="Go M."/>
            <person name="Henderson B.A."/>
            <person name="Jones I.B."/>
            <person name="McGettigan J.A."/>
            <person name="Micheletti S.J."/>
            <person name="Nasrallah M.E."/>
            <person name="Ortiz D."/>
            <person name="Piller C.R."/>
            <person name="Privatt S.R."/>
            <person name="Schneider S.L."/>
            <person name="Sharp S."/>
            <person name="Smith T.C."/>
            <person name="Stanton J.D."/>
            <person name="Ullery H.E."/>
            <person name="Wilson R.J."/>
            <person name="Serrano M.G."/>
            <person name="Buck G."/>
            <person name="Lee V."/>
            <person name="Wang Y."/>
            <person name="Carvalho R."/>
            <person name="Voegtly L."/>
            <person name="Shi R."/>
            <person name="Duckworth R."/>
            <person name="Johnson A."/>
            <person name="Loviza R."/>
            <person name="Walstead R."/>
            <person name="Shah Z."/>
            <person name="Kiflezghi M."/>
            <person name="Wade K."/>
            <person name="Ball S.L."/>
            <person name="Bradley K.W."/>
            <person name="Asai D.J."/>
            <person name="Bowman C.A."/>
            <person name="Russell D.A."/>
            <person name="Pope W.H."/>
            <person name="Jacobs-Sera D."/>
            <person name="Hendrix R.W."/>
            <person name="Hatfull G.F."/>
        </authorList>
    </citation>
    <scope>NUCLEOTIDE SEQUENCE [LARGE SCALE GENOMIC DNA]</scope>
    <source>
        <strain evidence="4 5">DSM 27710</strain>
    </source>
</reference>
<accession>A0A0K1PCY0</accession>
<protein>
    <submittedName>
        <fullName evidence="4">Peptidase C14 caspase catalytic subunit p20</fullName>
    </submittedName>
</protein>
<dbReference type="InterPro" id="IPR029030">
    <property type="entry name" value="Caspase-like_dom_sf"/>
</dbReference>
<dbReference type="KEGG" id="vin:AKJ08_1785"/>
<dbReference type="EMBL" id="CP012332">
    <property type="protein sequence ID" value="AKU91398.1"/>
    <property type="molecule type" value="Genomic_DNA"/>
</dbReference>
<dbReference type="AlphaFoldDB" id="A0A0K1PCY0"/>
<proteinExistence type="predicted"/>
<dbReference type="OrthoDB" id="5484137at2"/>
<name>A0A0K1PCY0_9BACT</name>
<feature type="region of interest" description="Disordered" evidence="1">
    <location>
        <begin position="1"/>
        <end position="27"/>
    </location>
</feature>
<dbReference type="SUPFAM" id="SSF52129">
    <property type="entry name" value="Caspase-like"/>
    <property type="match status" value="1"/>
</dbReference>
<feature type="compositionally biased region" description="Basic and acidic residues" evidence="1">
    <location>
        <begin position="1"/>
        <end position="14"/>
    </location>
</feature>
<evidence type="ECO:0000256" key="1">
    <source>
        <dbReference type="SAM" id="MobiDB-lite"/>
    </source>
</evidence>
<keyword evidence="2" id="KW-1133">Transmembrane helix</keyword>
<dbReference type="GO" id="GO:0004197">
    <property type="term" value="F:cysteine-type endopeptidase activity"/>
    <property type="evidence" value="ECO:0007669"/>
    <property type="project" value="InterPro"/>
</dbReference>
<evidence type="ECO:0000259" key="3">
    <source>
        <dbReference type="Pfam" id="PF00656"/>
    </source>
</evidence>
<evidence type="ECO:0000313" key="4">
    <source>
        <dbReference type="EMBL" id="AKU91398.1"/>
    </source>
</evidence>
<organism evidence="4 5">
    <name type="scientific">Vulgatibacter incomptus</name>
    <dbReference type="NCBI Taxonomy" id="1391653"/>
    <lineage>
        <taxon>Bacteria</taxon>
        <taxon>Pseudomonadati</taxon>
        <taxon>Myxococcota</taxon>
        <taxon>Myxococcia</taxon>
        <taxon>Myxococcales</taxon>
        <taxon>Cystobacterineae</taxon>
        <taxon>Vulgatibacteraceae</taxon>
        <taxon>Vulgatibacter</taxon>
    </lineage>
</organism>